<proteinExistence type="predicted"/>
<gene>
    <name evidence="1" type="ORF">HETIRDRAFT_162497</name>
</gene>
<dbReference type="AlphaFoldDB" id="W4JQ94"/>
<accession>W4JQ94</accession>
<dbReference type="RefSeq" id="XP_009551993.1">
    <property type="nucleotide sequence ID" value="XM_009553698.1"/>
</dbReference>
<sequence>MFGRSELALNMCSAGAEVFGTVRVTNAVWLSQRWIEPYPRALTALLLDCTDSAVEAGDRGLHFERTDEATRKALDLPPKKKWHTPGSMAATSTI</sequence>
<dbReference type="KEGG" id="hir:HETIRDRAFT_162497"/>
<reference evidence="1 2" key="1">
    <citation type="journal article" date="2012" name="New Phytol.">
        <title>Insight into trade-off between wood decay and parasitism from the genome of a fungal forest pathogen.</title>
        <authorList>
            <person name="Olson A."/>
            <person name="Aerts A."/>
            <person name="Asiegbu F."/>
            <person name="Belbahri L."/>
            <person name="Bouzid O."/>
            <person name="Broberg A."/>
            <person name="Canback B."/>
            <person name="Coutinho P.M."/>
            <person name="Cullen D."/>
            <person name="Dalman K."/>
            <person name="Deflorio G."/>
            <person name="van Diepen L.T."/>
            <person name="Dunand C."/>
            <person name="Duplessis S."/>
            <person name="Durling M."/>
            <person name="Gonthier P."/>
            <person name="Grimwood J."/>
            <person name="Fossdal C.G."/>
            <person name="Hansson D."/>
            <person name="Henrissat B."/>
            <person name="Hietala A."/>
            <person name="Himmelstrand K."/>
            <person name="Hoffmeister D."/>
            <person name="Hogberg N."/>
            <person name="James T.Y."/>
            <person name="Karlsson M."/>
            <person name="Kohler A."/>
            <person name="Kues U."/>
            <person name="Lee Y.H."/>
            <person name="Lin Y.C."/>
            <person name="Lind M."/>
            <person name="Lindquist E."/>
            <person name="Lombard V."/>
            <person name="Lucas S."/>
            <person name="Lunden K."/>
            <person name="Morin E."/>
            <person name="Murat C."/>
            <person name="Park J."/>
            <person name="Raffaello T."/>
            <person name="Rouze P."/>
            <person name="Salamov A."/>
            <person name="Schmutz J."/>
            <person name="Solheim H."/>
            <person name="Stahlberg J."/>
            <person name="Velez H."/>
            <person name="de Vries R.P."/>
            <person name="Wiebenga A."/>
            <person name="Woodward S."/>
            <person name="Yakovlev I."/>
            <person name="Garbelotto M."/>
            <person name="Martin F."/>
            <person name="Grigoriev I.V."/>
            <person name="Stenlid J."/>
        </authorList>
    </citation>
    <scope>NUCLEOTIDE SEQUENCE [LARGE SCALE GENOMIC DNA]</scope>
    <source>
        <strain evidence="1 2">TC 32-1</strain>
    </source>
</reference>
<keyword evidence="2" id="KW-1185">Reference proteome</keyword>
<evidence type="ECO:0000313" key="1">
    <source>
        <dbReference type="EMBL" id="ETW75732.1"/>
    </source>
</evidence>
<dbReference type="InParanoid" id="W4JQ94"/>
<organism evidence="1 2">
    <name type="scientific">Heterobasidion irregulare (strain TC 32-1)</name>
    <dbReference type="NCBI Taxonomy" id="747525"/>
    <lineage>
        <taxon>Eukaryota</taxon>
        <taxon>Fungi</taxon>
        <taxon>Dikarya</taxon>
        <taxon>Basidiomycota</taxon>
        <taxon>Agaricomycotina</taxon>
        <taxon>Agaricomycetes</taxon>
        <taxon>Russulales</taxon>
        <taxon>Bondarzewiaceae</taxon>
        <taxon>Heterobasidion</taxon>
        <taxon>Heterobasidion annosum species complex</taxon>
    </lineage>
</organism>
<name>W4JQ94_HETIT</name>
<evidence type="ECO:0000313" key="2">
    <source>
        <dbReference type="Proteomes" id="UP000030671"/>
    </source>
</evidence>
<dbReference type="GeneID" id="20667775"/>
<protein>
    <submittedName>
        <fullName evidence="1">Uncharacterized protein</fullName>
    </submittedName>
</protein>
<dbReference type="HOGENOM" id="CLU_2386445_0_0_1"/>
<dbReference type="EMBL" id="KI925465">
    <property type="protein sequence ID" value="ETW75732.1"/>
    <property type="molecule type" value="Genomic_DNA"/>
</dbReference>
<dbReference type="Proteomes" id="UP000030671">
    <property type="component" value="Unassembled WGS sequence"/>
</dbReference>